<dbReference type="InterPro" id="IPR012910">
    <property type="entry name" value="Plug_dom"/>
</dbReference>
<accession>A0ABT5XJU5</accession>
<dbReference type="PROSITE" id="PS52016">
    <property type="entry name" value="TONB_DEPENDENT_REC_3"/>
    <property type="match status" value="1"/>
</dbReference>
<keyword evidence="1" id="KW-0998">Cell outer membrane</keyword>
<dbReference type="InterPro" id="IPR039426">
    <property type="entry name" value="TonB-dep_rcpt-like"/>
</dbReference>
<dbReference type="Pfam" id="PF07715">
    <property type="entry name" value="Plug"/>
    <property type="match status" value="1"/>
</dbReference>
<comment type="similarity">
    <text evidence="1">Belongs to the TonB-dependent receptor family.</text>
</comment>
<evidence type="ECO:0000256" key="1">
    <source>
        <dbReference type="PROSITE-ProRule" id="PRU01360"/>
    </source>
</evidence>
<keyword evidence="4" id="KW-1185">Reference proteome</keyword>
<protein>
    <submittedName>
        <fullName evidence="3">TonB-dependent receptor plug domain-containing protein</fullName>
    </submittedName>
</protein>
<keyword evidence="1" id="KW-0812">Transmembrane</keyword>
<dbReference type="InterPro" id="IPR037066">
    <property type="entry name" value="Plug_dom_sf"/>
</dbReference>
<dbReference type="Gene3D" id="2.170.130.10">
    <property type="entry name" value="TonB-dependent receptor, plug domain"/>
    <property type="match status" value="1"/>
</dbReference>
<comment type="subcellular location">
    <subcellularLocation>
        <location evidence="1">Cell outer membrane</location>
        <topology evidence="1">Multi-pass membrane protein</topology>
    </subcellularLocation>
</comment>
<name>A0ABT5XJU5_9FLAO</name>
<dbReference type="SUPFAM" id="SSF56935">
    <property type="entry name" value="Porins"/>
    <property type="match status" value="1"/>
</dbReference>
<proteinExistence type="inferred from homology"/>
<keyword evidence="1" id="KW-1134">Transmembrane beta strand</keyword>
<evidence type="ECO:0000259" key="2">
    <source>
        <dbReference type="Pfam" id="PF07715"/>
    </source>
</evidence>
<keyword evidence="1" id="KW-0472">Membrane</keyword>
<organism evidence="3 4">
    <name type="scientific">Flagellimonas okinawensis</name>
    <dbReference type="NCBI Taxonomy" id="3031324"/>
    <lineage>
        <taxon>Bacteria</taxon>
        <taxon>Pseudomonadati</taxon>
        <taxon>Bacteroidota</taxon>
        <taxon>Flavobacteriia</taxon>
        <taxon>Flavobacteriales</taxon>
        <taxon>Flavobacteriaceae</taxon>
        <taxon>Flagellimonas</taxon>
    </lineage>
</organism>
<keyword evidence="3" id="KW-0675">Receptor</keyword>
<gene>
    <name evidence="3" type="ORF">PY091_01780</name>
</gene>
<comment type="caution">
    <text evidence="3">The sequence shown here is derived from an EMBL/GenBank/DDBJ whole genome shotgun (WGS) entry which is preliminary data.</text>
</comment>
<evidence type="ECO:0000313" key="3">
    <source>
        <dbReference type="EMBL" id="MDF0705926.1"/>
    </source>
</evidence>
<feature type="domain" description="TonB-dependent receptor plug" evidence="2">
    <location>
        <begin position="613"/>
        <end position="707"/>
    </location>
</feature>
<dbReference type="RefSeq" id="WP_275648039.1">
    <property type="nucleotide sequence ID" value="NZ_JARFVA010000001.1"/>
</dbReference>
<reference evidence="3 4" key="1">
    <citation type="submission" date="2023-03" db="EMBL/GenBank/DDBJ databases">
        <title>Muricauda XX sp. nov. and Muricauda XXX sp. nov., two novel species isolated from Okinawa Trough.</title>
        <authorList>
            <person name="Cao W."/>
            <person name="Deng X."/>
        </authorList>
    </citation>
    <scope>NUCLEOTIDE SEQUENCE [LARGE SCALE GENOMIC DNA]</scope>
    <source>
        <strain evidence="3 4">81s02</strain>
    </source>
</reference>
<dbReference type="EMBL" id="JARFVA010000001">
    <property type="protein sequence ID" value="MDF0705926.1"/>
    <property type="molecule type" value="Genomic_DNA"/>
</dbReference>
<dbReference type="Proteomes" id="UP001217083">
    <property type="component" value="Unassembled WGS sequence"/>
</dbReference>
<evidence type="ECO:0000313" key="4">
    <source>
        <dbReference type="Proteomes" id="UP001217083"/>
    </source>
</evidence>
<sequence length="804" mass="89485">MESNCRVYLLILATIFSLVVGSAQNSVQFRNDAPWKDFSFNFQDSFQDSLAMWPERVLLQVANKQVDTKTPVFFKAYISSENQLNRNGKSGVLNVELLDEEGVLLKQQAHKIVNGEVQGQLNLPGKIVSGMYTVKAFTRWSQNYGSDFMAWSQIQVGEVNDEHKLNGGSEVSIIPEGGTLINGFRNRIVLKVLKNQSFENTQEGRIVNKDNQVVSKVSFYAAGLGTAIFEPYEGEKYQLELEDGSLYPIPNAGTEGYLLHVNNLAKEFAKIRVTASGQVLGQEVTLIGESGGIKYFEKKLNFSKKSMLDVELSKANFPPGVFTLKLMDNLGSEIAKRPIWIASNELQVDIEQIGVDIETDSKTYKIKVKDLDDTPVKTRLAISVNQLNPDSKENSSKDIVEQTDLFELTHISNSSNTSSYRKQAFIKDLELLLSATEEESLALSRIKNDGLRFSFQKGLEIIGHTYDLNNTLLSNTKIQLVATSEKDVWVGEAWTDAQGVIKLKDIHIEGKATLVARTKGKDLKSRLVKIVPFNMVEKEKNVLVPNMEIRQEKKVNDQTMVAKPFNRDESEKTIELEEVEVVEKGIAQKKQSPSLYGIDVPPNRVNFQDFDKPKSLFQLLAELPGVVVGGAETLNPYARILGGTGPILWVLDGFPLSQEGAATHMGTSSSSPLLEIMALANDRDIERIELLKGPEASIYGSRGSGGVFMIYTRKGNELEHVPRKDSQLTFDGYEPVFDFREFKKGLPKRKKDKMNLLYWNPNVETDENGEVIVKLVVPENASSIKIEASAISADGKIGGSSDVF</sequence>
<keyword evidence="1" id="KW-0813">Transport</keyword>